<evidence type="ECO:0000256" key="3">
    <source>
        <dbReference type="ARBA" id="ARBA00022771"/>
    </source>
</evidence>
<organism evidence="7">
    <name type="scientific">Candidatus Iainarchaeum sp</name>
    <dbReference type="NCBI Taxonomy" id="3101447"/>
    <lineage>
        <taxon>Archaea</taxon>
        <taxon>Candidatus Iainarchaeota</taxon>
        <taxon>Candidatus Iainarchaeia</taxon>
        <taxon>Candidatus Iainarchaeales</taxon>
        <taxon>Candidatus Iainarchaeaceae</taxon>
        <taxon>Candidatus Iainarchaeum</taxon>
    </lineage>
</organism>
<dbReference type="InterPro" id="IPR040141">
    <property type="entry name" value="ZPR1"/>
</dbReference>
<accession>A0A7T9DJE3</accession>
<dbReference type="NCBIfam" id="TIGR00340">
    <property type="entry name" value="zpr1_rel"/>
    <property type="match status" value="1"/>
</dbReference>
<dbReference type="InterPro" id="IPR004470">
    <property type="entry name" value="ZPR1-like_arc"/>
</dbReference>
<evidence type="ECO:0000256" key="2">
    <source>
        <dbReference type="ARBA" id="ARBA00022723"/>
    </source>
</evidence>
<dbReference type="Gene3D" id="2.20.25.420">
    <property type="entry name" value="ZPR1, zinc finger domain"/>
    <property type="match status" value="1"/>
</dbReference>
<dbReference type="InterPro" id="IPR056180">
    <property type="entry name" value="ZPR1_jr_dom"/>
</dbReference>
<keyword evidence="4" id="KW-0862">Zinc</keyword>
<comment type="similarity">
    <text evidence="1">Belongs to the ZPR1 family.</text>
</comment>
<evidence type="ECO:0000259" key="6">
    <source>
        <dbReference type="SMART" id="SM00709"/>
    </source>
</evidence>
<keyword evidence="3" id="KW-0863">Zinc-finger</keyword>
<dbReference type="SMART" id="SM00709">
    <property type="entry name" value="Zpr1"/>
    <property type="match status" value="1"/>
</dbReference>
<feature type="region of interest" description="Disordered" evidence="5">
    <location>
        <begin position="1"/>
        <end position="21"/>
    </location>
</feature>
<proteinExistence type="inferred from homology"/>
<dbReference type="InterPro" id="IPR042451">
    <property type="entry name" value="ZPR1_A/B_dom"/>
</dbReference>
<name>A0A7T9DJE3_9ARCH</name>
<evidence type="ECO:0000256" key="1">
    <source>
        <dbReference type="ARBA" id="ARBA00008354"/>
    </source>
</evidence>
<protein>
    <submittedName>
        <fullName evidence="7">ZPR1 zinc finger domain-containing protein</fullName>
    </submittedName>
</protein>
<gene>
    <name evidence="7" type="ORF">IPJ89_04670</name>
</gene>
<dbReference type="InterPro" id="IPR004457">
    <property type="entry name" value="Znf_ZPR1"/>
</dbReference>
<dbReference type="Proteomes" id="UP000596004">
    <property type="component" value="Chromosome"/>
</dbReference>
<dbReference type="PANTHER" id="PTHR10876:SF0">
    <property type="entry name" value="ZINC FINGER PROTEIN ZPR1"/>
    <property type="match status" value="1"/>
</dbReference>
<dbReference type="AlphaFoldDB" id="A0A7T9DJE3"/>
<dbReference type="NCBIfam" id="TIGR00310">
    <property type="entry name" value="ZPR1_znf"/>
    <property type="match status" value="1"/>
</dbReference>
<evidence type="ECO:0000313" key="7">
    <source>
        <dbReference type="EMBL" id="QQR92418.1"/>
    </source>
</evidence>
<evidence type="ECO:0000256" key="4">
    <source>
        <dbReference type="ARBA" id="ARBA00022833"/>
    </source>
</evidence>
<evidence type="ECO:0000256" key="5">
    <source>
        <dbReference type="SAM" id="MobiDB-lite"/>
    </source>
</evidence>
<dbReference type="Gene3D" id="2.60.120.1040">
    <property type="entry name" value="ZPR1, A/B domain"/>
    <property type="match status" value="1"/>
</dbReference>
<dbReference type="InterPro" id="IPR042452">
    <property type="entry name" value="ZPR1_Znf1/2"/>
</dbReference>
<dbReference type="GO" id="GO:0008270">
    <property type="term" value="F:zinc ion binding"/>
    <property type="evidence" value="ECO:0007669"/>
    <property type="project" value="UniProtKB-KW"/>
</dbReference>
<sequence length="196" mass="21672">MKKMPARKSPSPPEEKSHAPPQVLSAECPICHKELAIIQIPETIPLFGQIVIQTLRCSHCGFKFSDVMSTEFHDALGFEARIAGEADLHTKLVRNSSGTVEVPELGFTLEPGPMAEGFYTNMEGLLERVDGILNFLSSHADTHEQRERAKELLALSKKCRAGKMPFTVRVLDPFGGSALIGANVKGFRSQNRMRRN</sequence>
<dbReference type="PANTHER" id="PTHR10876">
    <property type="entry name" value="ZINC FINGER PROTEIN ZPR1"/>
    <property type="match status" value="1"/>
</dbReference>
<dbReference type="EMBL" id="CP064981">
    <property type="protein sequence ID" value="QQR92418.1"/>
    <property type="molecule type" value="Genomic_DNA"/>
</dbReference>
<keyword evidence="2" id="KW-0479">Metal-binding</keyword>
<feature type="domain" description="Zinc finger ZPR1-type" evidence="6">
    <location>
        <begin position="26"/>
        <end position="181"/>
    </location>
</feature>
<dbReference type="Pfam" id="PF22794">
    <property type="entry name" value="jr-ZPR1"/>
    <property type="match status" value="1"/>
</dbReference>
<dbReference type="Pfam" id="PF03367">
    <property type="entry name" value="Zn_ribbon_ZPR1"/>
    <property type="match status" value="1"/>
</dbReference>
<reference evidence="7" key="1">
    <citation type="submission" date="2020-11" db="EMBL/GenBank/DDBJ databases">
        <title>Connecting structure to function with the recovery of over 1000 high-quality activated sludge metagenome-assembled genomes encoding full-length rRNA genes using long-read sequencing.</title>
        <authorList>
            <person name="Singleton C.M."/>
            <person name="Petriglieri F."/>
            <person name="Kristensen J.M."/>
            <person name="Kirkegaard R.H."/>
            <person name="Michaelsen T.Y."/>
            <person name="Andersen M.H."/>
            <person name="Karst S.M."/>
            <person name="Dueholm M.S."/>
            <person name="Nielsen P.H."/>
            <person name="Albertsen M."/>
        </authorList>
    </citation>
    <scope>NUCLEOTIDE SEQUENCE</scope>
    <source>
        <strain evidence="7">Fred_18-Q3-R57-64_BAT3C.431</strain>
    </source>
</reference>